<name>A0A4Q7NPB2_9ACTN</name>
<dbReference type="OrthoDB" id="9797216at2"/>
<dbReference type="Proteomes" id="UP000293638">
    <property type="component" value="Unassembled WGS sequence"/>
</dbReference>
<dbReference type="EMBL" id="SGXD01000003">
    <property type="protein sequence ID" value="RZS87013.1"/>
    <property type="molecule type" value="Genomic_DNA"/>
</dbReference>
<dbReference type="AlphaFoldDB" id="A0A4Q7NPB2"/>
<evidence type="ECO:0000259" key="1">
    <source>
        <dbReference type="Pfam" id="PF01037"/>
    </source>
</evidence>
<dbReference type="RefSeq" id="WP_130493201.1">
    <property type="nucleotide sequence ID" value="NZ_SGXD01000003.1"/>
</dbReference>
<dbReference type="InterPro" id="IPR011008">
    <property type="entry name" value="Dimeric_a/b-barrel"/>
</dbReference>
<accession>A0A4Q7NPB2</accession>
<dbReference type="Gene3D" id="3.30.70.920">
    <property type="match status" value="1"/>
</dbReference>
<dbReference type="Pfam" id="PF01037">
    <property type="entry name" value="AsnC_trans_reg"/>
    <property type="match status" value="1"/>
</dbReference>
<feature type="domain" description="Transcription regulator AsnC/Lrp ligand binding" evidence="1">
    <location>
        <begin position="6"/>
        <end position="74"/>
    </location>
</feature>
<protein>
    <submittedName>
        <fullName evidence="2">AsnC-like helix-turn-helix protein</fullName>
    </submittedName>
</protein>
<gene>
    <name evidence="2" type="ORF">EV189_2432</name>
</gene>
<evidence type="ECO:0000313" key="3">
    <source>
        <dbReference type="Proteomes" id="UP000293638"/>
    </source>
</evidence>
<keyword evidence="3" id="KW-1185">Reference proteome</keyword>
<dbReference type="SUPFAM" id="SSF54909">
    <property type="entry name" value="Dimeric alpha+beta barrel"/>
    <property type="match status" value="1"/>
</dbReference>
<dbReference type="InterPro" id="IPR019887">
    <property type="entry name" value="Tscrpt_reg_AsnC/Lrp_C"/>
</dbReference>
<organism evidence="2 3">
    <name type="scientific">Motilibacter rhizosphaerae</name>
    <dbReference type="NCBI Taxonomy" id="598652"/>
    <lineage>
        <taxon>Bacteria</taxon>
        <taxon>Bacillati</taxon>
        <taxon>Actinomycetota</taxon>
        <taxon>Actinomycetes</taxon>
        <taxon>Motilibacterales</taxon>
        <taxon>Motilibacteraceae</taxon>
        <taxon>Motilibacter</taxon>
    </lineage>
</organism>
<reference evidence="2 3" key="1">
    <citation type="submission" date="2019-02" db="EMBL/GenBank/DDBJ databases">
        <title>Genomic Encyclopedia of Type Strains, Phase IV (KMG-IV): sequencing the most valuable type-strain genomes for metagenomic binning, comparative biology and taxonomic classification.</title>
        <authorList>
            <person name="Goeker M."/>
        </authorList>
    </citation>
    <scope>NUCLEOTIDE SEQUENCE [LARGE SCALE GENOMIC DNA]</scope>
    <source>
        <strain evidence="2 3">DSM 45622</strain>
    </source>
</reference>
<proteinExistence type="predicted"/>
<sequence length="77" mass="7592">MVHAYILVQTEVGASAAVATAAAAVPGVASAEAVIGPYDVVVRASAPTLDELGTAVITPVQSIEGVTRTLTCSVVAL</sequence>
<evidence type="ECO:0000313" key="2">
    <source>
        <dbReference type="EMBL" id="RZS87013.1"/>
    </source>
</evidence>
<comment type="caution">
    <text evidence="2">The sequence shown here is derived from an EMBL/GenBank/DDBJ whole genome shotgun (WGS) entry which is preliminary data.</text>
</comment>